<comment type="caution">
    <text evidence="1">The sequence shown here is derived from an EMBL/GenBank/DDBJ whole genome shotgun (WGS) entry which is preliminary data.</text>
</comment>
<organism evidence="1 2">
    <name type="scientific">Cardiocondyla obscurior</name>
    <dbReference type="NCBI Taxonomy" id="286306"/>
    <lineage>
        <taxon>Eukaryota</taxon>
        <taxon>Metazoa</taxon>
        <taxon>Ecdysozoa</taxon>
        <taxon>Arthropoda</taxon>
        <taxon>Hexapoda</taxon>
        <taxon>Insecta</taxon>
        <taxon>Pterygota</taxon>
        <taxon>Neoptera</taxon>
        <taxon>Endopterygota</taxon>
        <taxon>Hymenoptera</taxon>
        <taxon>Apocrita</taxon>
        <taxon>Aculeata</taxon>
        <taxon>Formicoidea</taxon>
        <taxon>Formicidae</taxon>
        <taxon>Myrmicinae</taxon>
        <taxon>Cardiocondyla</taxon>
    </lineage>
</organism>
<proteinExistence type="predicted"/>
<keyword evidence="2" id="KW-1185">Reference proteome</keyword>
<evidence type="ECO:0000313" key="2">
    <source>
        <dbReference type="Proteomes" id="UP001430953"/>
    </source>
</evidence>
<accession>A0AAW2EH40</accession>
<dbReference type="Proteomes" id="UP001430953">
    <property type="component" value="Unassembled WGS sequence"/>
</dbReference>
<gene>
    <name evidence="1" type="ORF">PUN28_019041</name>
</gene>
<reference evidence="1 2" key="1">
    <citation type="submission" date="2023-03" db="EMBL/GenBank/DDBJ databases">
        <title>High recombination rates correlate with genetic variation in Cardiocondyla obscurior ants.</title>
        <authorList>
            <person name="Errbii M."/>
        </authorList>
    </citation>
    <scope>NUCLEOTIDE SEQUENCE [LARGE SCALE GENOMIC DNA]</scope>
    <source>
        <strain evidence="1">Alpha-2009</strain>
        <tissue evidence="1">Whole body</tissue>
    </source>
</reference>
<name>A0AAW2EH40_9HYME</name>
<dbReference type="EMBL" id="JADYXP020000024">
    <property type="protein sequence ID" value="KAL0101624.1"/>
    <property type="molecule type" value="Genomic_DNA"/>
</dbReference>
<protein>
    <submittedName>
        <fullName evidence="1">Uncharacterized protein</fullName>
    </submittedName>
</protein>
<evidence type="ECO:0000313" key="1">
    <source>
        <dbReference type="EMBL" id="KAL0101624.1"/>
    </source>
</evidence>
<sequence>MSRHARIYLFRRQLGTWTYRARETDRWPRKYGKRRRKRELRALAHKKSRLRMRPAIFDVSNTVEVVVKFFNRLMQSVIITANRSRLIRDYAMHEIHEEYSMRGYVCDGRTICINRSFPSFRSQCGANERRDGFKDKYCSPTRRAVVVPGAMWKGGRGSVTREEKVQRRWRWKRECHNVSDYLLEIDFTCSARFCISVILIHFSVKQDQKRTILLDRAARTMQRCLLPLKENLSLVISLTRGTEENSMKRARWKVTAGFKSDGTSRFCNFFPSIVPRECAILKIRTRRFGPADGSPGMTL</sequence>
<dbReference type="AlphaFoldDB" id="A0AAW2EH40"/>